<proteinExistence type="predicted"/>
<name>A0A9Q8Q221_9GAMM</name>
<dbReference type="GeneID" id="79715912"/>
<evidence type="ECO:0000313" key="1">
    <source>
        <dbReference type="EMBL" id="UNH31050.1"/>
    </source>
</evidence>
<dbReference type="EMBL" id="CP093245">
    <property type="protein sequence ID" value="UNH31050.1"/>
    <property type="molecule type" value="Genomic_DNA"/>
</dbReference>
<protein>
    <submittedName>
        <fullName evidence="1">Uncharacterized protein</fullName>
    </submittedName>
</protein>
<dbReference type="Proteomes" id="UP000829116">
    <property type="component" value="Chromosome"/>
</dbReference>
<accession>A0A9Q8Q221</accession>
<reference evidence="1" key="1">
    <citation type="submission" date="2022-03" db="EMBL/GenBank/DDBJ databases">
        <title>ESBL-producing Moellerella wisconsensis and Escherichia marmotae isolated from wild game meat.</title>
        <authorList>
            <person name="Biggel M."/>
        </authorList>
    </citation>
    <scope>NUCLEOTIDE SEQUENCE</scope>
    <source>
        <strain evidence="1">W51</strain>
    </source>
</reference>
<gene>
    <name evidence="1" type="ORF">MNY72_01600</name>
</gene>
<sequence>MKYTHSACLKTLLTACLITTSAISVASGYIQIGSEYEYYPQKENINYYRQTSYNPYLRFSYKPQDSDWTFSGRLLLKEYPHKDKYENKTSTGQSGLYELYATDYIRSGNFIFRPGIGVRIVPYDENNYYGERYEHQLRILPQFDYLLTKDSRLFVNGFFYVADSKGSRKNDRVTDKFNQGECTKQQANQYGFCSNKYRDWGYEFDFGLRNNINDFNSYTLGIHTEFDKVTNNYDSQLVQATLGYQYRLGKLTLGPYTRLALTRSIKMKSEKDPANNITLKQPYSRYGVYASYAFNGRWSAGMETYFQEEKMQDQKGDDMQSRRKWFFKLNAQYNF</sequence>
<dbReference type="RefSeq" id="WP_047254757.1">
    <property type="nucleotide sequence ID" value="NZ_CAWMFK010000041.1"/>
</dbReference>
<evidence type="ECO:0000313" key="2">
    <source>
        <dbReference type="Proteomes" id="UP000829116"/>
    </source>
</evidence>
<dbReference type="AlphaFoldDB" id="A0A9Q8Q221"/>
<organism evidence="1 2">
    <name type="scientific">Moellerella wisconsensis</name>
    <dbReference type="NCBI Taxonomy" id="158849"/>
    <lineage>
        <taxon>Bacteria</taxon>
        <taxon>Pseudomonadati</taxon>
        <taxon>Pseudomonadota</taxon>
        <taxon>Gammaproteobacteria</taxon>
        <taxon>Enterobacterales</taxon>
        <taxon>Morganellaceae</taxon>
        <taxon>Moellerella</taxon>
    </lineage>
</organism>